<dbReference type="GO" id="GO:0006796">
    <property type="term" value="P:phosphate-containing compound metabolic process"/>
    <property type="evidence" value="ECO:0007669"/>
    <property type="project" value="UniProtKB-ARBA"/>
</dbReference>
<dbReference type="PROSITE" id="PS00584">
    <property type="entry name" value="PFKB_KINASES_2"/>
    <property type="match status" value="1"/>
</dbReference>
<sequence length="297" mass="32828">MKTLVLGAAIVDKIMNINMLPKSGDDIVASQEITTVGGCAYNVANILNNLEVAHDLVVPVGCGMYGHTIEKDLLNNGYEIFIKDENTDNGYCLCLVENSGERTFITVQGTECEFKKEWLDNLDTNKYNKVYISGYELEGKSGGVIVEFLEKNTHMEIYFAPGPRITYLDKDIMNRIYNLSPIIHLNDKEASEYTNKSDLHQAIEEIHEKSNNSVFITLGPKGVLYKEKNNDPIIVEGYKAKVIDTIGAGDSHIAGIIGAKSMAYDNISVCKIANKIAAKVVATKGPKLENKINIEEI</sequence>
<dbReference type="InterPro" id="IPR029056">
    <property type="entry name" value="Ribokinase-like"/>
</dbReference>
<evidence type="ECO:0000256" key="2">
    <source>
        <dbReference type="ARBA" id="ARBA00022679"/>
    </source>
</evidence>
<dbReference type="PANTHER" id="PTHR10584">
    <property type="entry name" value="SUGAR KINASE"/>
    <property type="match status" value="1"/>
</dbReference>
<reference evidence="6 7" key="1">
    <citation type="submission" date="2014-12" db="EMBL/GenBank/DDBJ databases">
        <title>Draft genome sequence of Terrisporobacter sp. 08-306576, isolated from the blood culture of a bacteremia patient.</title>
        <authorList>
            <person name="Lund L.C."/>
            <person name="Sydenham T.V."/>
            <person name="Hogh S.V."/>
            <person name="Skov M.N."/>
            <person name="Kemp M."/>
            <person name="Justesen U.S."/>
        </authorList>
    </citation>
    <scope>NUCLEOTIDE SEQUENCE [LARGE SCALE GENOMIC DNA]</scope>
    <source>
        <strain evidence="6 7">08-306576</strain>
    </source>
</reference>
<proteinExistence type="inferred from homology"/>
<feature type="domain" description="Carbohydrate kinase PfkB" evidence="5">
    <location>
        <begin position="8"/>
        <end position="287"/>
    </location>
</feature>
<organism evidence="6 7">
    <name type="scientific">Terrisporobacter othiniensis</name>
    <dbReference type="NCBI Taxonomy" id="1577792"/>
    <lineage>
        <taxon>Bacteria</taxon>
        <taxon>Bacillati</taxon>
        <taxon>Bacillota</taxon>
        <taxon>Clostridia</taxon>
        <taxon>Peptostreptococcales</taxon>
        <taxon>Peptostreptococcaceae</taxon>
        <taxon>Terrisporobacter</taxon>
    </lineage>
</organism>
<dbReference type="InterPro" id="IPR002173">
    <property type="entry name" value="Carboh/pur_kinase_PfkB_CS"/>
</dbReference>
<dbReference type="PRINTS" id="PR00990">
    <property type="entry name" value="RIBOKINASE"/>
</dbReference>
<evidence type="ECO:0000256" key="3">
    <source>
        <dbReference type="ARBA" id="ARBA00022777"/>
    </source>
</evidence>
<comment type="caution">
    <text evidence="6">The sequence shown here is derived from an EMBL/GenBank/DDBJ whole genome shotgun (WGS) entry which is preliminary data.</text>
</comment>
<keyword evidence="7" id="KW-1185">Reference proteome</keyword>
<keyword evidence="3 4" id="KW-0418">Kinase</keyword>
<dbReference type="GO" id="GO:0005829">
    <property type="term" value="C:cytosol"/>
    <property type="evidence" value="ECO:0007669"/>
    <property type="project" value="TreeGrafter"/>
</dbReference>
<evidence type="ECO:0000259" key="5">
    <source>
        <dbReference type="Pfam" id="PF00294"/>
    </source>
</evidence>
<dbReference type="SUPFAM" id="SSF53613">
    <property type="entry name" value="Ribokinase-like"/>
    <property type="match status" value="1"/>
</dbReference>
<dbReference type="AlphaFoldDB" id="A0A0B3WVF8"/>
<dbReference type="Gene3D" id="3.40.1190.20">
    <property type="match status" value="1"/>
</dbReference>
<dbReference type="RefSeq" id="WP_039678265.1">
    <property type="nucleotide sequence ID" value="NZ_JAWGXO010000003.1"/>
</dbReference>
<dbReference type="InterPro" id="IPR011611">
    <property type="entry name" value="PfkB_dom"/>
</dbReference>
<dbReference type="EMBL" id="JWHR01000027">
    <property type="protein sequence ID" value="KHS58575.1"/>
    <property type="molecule type" value="Genomic_DNA"/>
</dbReference>
<evidence type="ECO:0000256" key="4">
    <source>
        <dbReference type="RuleBase" id="RU003704"/>
    </source>
</evidence>
<keyword evidence="2 4" id="KW-0808">Transferase</keyword>
<evidence type="ECO:0000256" key="1">
    <source>
        <dbReference type="ARBA" id="ARBA00010688"/>
    </source>
</evidence>
<name>A0A0B3WVF8_9FIRM</name>
<dbReference type="Pfam" id="PF00294">
    <property type="entry name" value="PfkB"/>
    <property type="match status" value="1"/>
</dbReference>
<evidence type="ECO:0000313" key="7">
    <source>
        <dbReference type="Proteomes" id="UP000031189"/>
    </source>
</evidence>
<gene>
    <name evidence="6" type="ORF">QX51_02135</name>
</gene>
<protein>
    <submittedName>
        <fullName evidence="6">Kinase</fullName>
    </submittedName>
</protein>
<accession>A0A0B3WVF8</accession>
<dbReference type="PANTHER" id="PTHR10584:SF166">
    <property type="entry name" value="RIBOKINASE"/>
    <property type="match status" value="1"/>
</dbReference>
<comment type="similarity">
    <text evidence="1 4">Belongs to the carbohydrate kinase PfkB family.</text>
</comment>
<dbReference type="STRING" id="1577792.QX51_02135"/>
<evidence type="ECO:0000313" key="6">
    <source>
        <dbReference type="EMBL" id="KHS58575.1"/>
    </source>
</evidence>
<dbReference type="Proteomes" id="UP000031189">
    <property type="component" value="Unassembled WGS sequence"/>
</dbReference>
<dbReference type="OrthoDB" id="9775849at2"/>
<dbReference type="InterPro" id="IPR002139">
    <property type="entry name" value="Ribo/fructo_kinase"/>
</dbReference>
<dbReference type="GO" id="GO:0016301">
    <property type="term" value="F:kinase activity"/>
    <property type="evidence" value="ECO:0007669"/>
    <property type="project" value="UniProtKB-KW"/>
</dbReference>